<sequence>METHPVLTRSQPVHPALPTPGISSCHRRPRFHIPVTPLKRSKSNHPNVLRAPSRLPFFSASKKLFGFSLSKSFCPLNIFSSPFVCYDGSILRRKEGHSLGKGRGLDCGGSSGSPCAIMEQDQIRHLPFPNVRLIWGGIGCRPVLPRQITVFPAYGVRTIRLNHFCTEGETE</sequence>
<evidence type="ECO:0000313" key="3">
    <source>
        <dbReference type="Proteomes" id="UP000244240"/>
    </source>
</evidence>
<protein>
    <submittedName>
        <fullName evidence="2">Uncharacterized protein</fullName>
    </submittedName>
</protein>
<proteinExistence type="predicted"/>
<accession>A0A2T6BXF0</accession>
<keyword evidence="3" id="KW-1185">Reference proteome</keyword>
<feature type="region of interest" description="Disordered" evidence="1">
    <location>
        <begin position="1"/>
        <end position="25"/>
    </location>
</feature>
<name>A0A2T6BXF0_9BACL</name>
<dbReference type="EMBL" id="QBKR01000008">
    <property type="protein sequence ID" value="PTX60750.1"/>
    <property type="molecule type" value="Genomic_DNA"/>
</dbReference>
<evidence type="ECO:0000313" key="2">
    <source>
        <dbReference type="EMBL" id="PTX60750.1"/>
    </source>
</evidence>
<evidence type="ECO:0000256" key="1">
    <source>
        <dbReference type="SAM" id="MobiDB-lite"/>
    </source>
</evidence>
<dbReference type="Proteomes" id="UP000244240">
    <property type="component" value="Unassembled WGS sequence"/>
</dbReference>
<reference evidence="2 3" key="1">
    <citation type="submission" date="2018-04" db="EMBL/GenBank/DDBJ databases">
        <title>Genomic Encyclopedia of Archaeal and Bacterial Type Strains, Phase II (KMG-II): from individual species to whole genera.</title>
        <authorList>
            <person name="Goeker M."/>
        </authorList>
    </citation>
    <scope>NUCLEOTIDE SEQUENCE [LARGE SCALE GENOMIC DNA]</scope>
    <source>
        <strain evidence="2 3">DSM 45787</strain>
    </source>
</reference>
<comment type="caution">
    <text evidence="2">The sequence shown here is derived from an EMBL/GenBank/DDBJ whole genome shotgun (WGS) entry which is preliminary data.</text>
</comment>
<gene>
    <name evidence="2" type="ORF">C8P63_10860</name>
</gene>
<organism evidence="2 3">
    <name type="scientific">Melghirimyces profundicolus</name>
    <dbReference type="NCBI Taxonomy" id="1242148"/>
    <lineage>
        <taxon>Bacteria</taxon>
        <taxon>Bacillati</taxon>
        <taxon>Bacillota</taxon>
        <taxon>Bacilli</taxon>
        <taxon>Bacillales</taxon>
        <taxon>Thermoactinomycetaceae</taxon>
        <taxon>Melghirimyces</taxon>
    </lineage>
</organism>
<dbReference type="AlphaFoldDB" id="A0A2T6BXF0"/>